<dbReference type="PANTHER" id="PTHR43442:SF3">
    <property type="entry name" value="GLUCONOKINASE-RELATED"/>
    <property type="match status" value="1"/>
</dbReference>
<dbReference type="InterPro" id="IPR006001">
    <property type="entry name" value="Therm_gnt_kin"/>
</dbReference>
<dbReference type="Pfam" id="PF07729">
    <property type="entry name" value="FCD"/>
    <property type="match status" value="1"/>
</dbReference>
<keyword evidence="7" id="KW-0067">ATP-binding</keyword>
<evidence type="ECO:0000256" key="1">
    <source>
        <dbReference type="ARBA" id="ARBA00004761"/>
    </source>
</evidence>
<protein>
    <recommendedName>
        <fullName evidence="3">gluconokinase</fullName>
        <ecNumber evidence="3">2.7.1.12</ecNumber>
    </recommendedName>
</protein>
<proteinExistence type="inferred from homology"/>
<evidence type="ECO:0000256" key="9">
    <source>
        <dbReference type="ARBA" id="ARBA00023125"/>
    </source>
</evidence>
<keyword evidence="4" id="KW-0808">Transferase</keyword>
<dbReference type="SUPFAM" id="SSF52540">
    <property type="entry name" value="P-loop containing nucleoside triphosphate hydrolases"/>
    <property type="match status" value="1"/>
</dbReference>
<accession>A0A919CUI6</accession>
<dbReference type="GO" id="GO:0046316">
    <property type="term" value="F:gluconokinase activity"/>
    <property type="evidence" value="ECO:0007669"/>
    <property type="project" value="UniProtKB-EC"/>
</dbReference>
<dbReference type="Pfam" id="PF13238">
    <property type="entry name" value="AAA_18"/>
    <property type="match status" value="1"/>
</dbReference>
<evidence type="ECO:0000256" key="5">
    <source>
        <dbReference type="ARBA" id="ARBA00022741"/>
    </source>
</evidence>
<dbReference type="GO" id="GO:0003700">
    <property type="term" value="F:DNA-binding transcription factor activity"/>
    <property type="evidence" value="ECO:0007669"/>
    <property type="project" value="InterPro"/>
</dbReference>
<feature type="domain" description="HTH gntR-type" evidence="13">
    <location>
        <begin position="30"/>
        <end position="81"/>
    </location>
</feature>
<dbReference type="Gene3D" id="3.40.50.300">
    <property type="entry name" value="P-loop containing nucleotide triphosphate hydrolases"/>
    <property type="match status" value="1"/>
</dbReference>
<dbReference type="Gene3D" id="1.10.10.10">
    <property type="entry name" value="Winged helix-like DNA-binding domain superfamily/Winged helix DNA-binding domain"/>
    <property type="match status" value="1"/>
</dbReference>
<organism evidence="15 16">
    <name type="scientific">Streptomyces naganishii JCM 4654</name>
    <dbReference type="NCBI Taxonomy" id="1306179"/>
    <lineage>
        <taxon>Bacteria</taxon>
        <taxon>Bacillati</taxon>
        <taxon>Actinomycetota</taxon>
        <taxon>Actinomycetes</taxon>
        <taxon>Kitasatosporales</taxon>
        <taxon>Streptomycetaceae</taxon>
        <taxon>Streptomyces</taxon>
    </lineage>
</organism>
<sequence>MTGPEPDHPTGTEDASRGSTAKLVAWLGCQIVDGGKPRGRHLTVEAVMQEFGTTRPMAREALQTLHHKGLVDLQPRIGATVQPLERWDLLDPDVITWRLEVAPDSQMRSLTELREVIEPRAARLAALSRSAQICHDLTSHARTLFAISQDPAFALPREGAPVRQHFRDVDAAFHRTLLAGSRNELFLRLSHPVVMALNHRIDRDWAGAHHEAAVLPVPAIAGAGAVQSYPTRPEPVPMWLHLGLAYAVDQGLATAAEAFAEAVLAEIRSGRLEDPSVRERLRAGLDQFNISSLPTTYRDGFQDAMSELVDTAHVPVVVMGVCGCGKSTVGKHLARSLRVPFEEGDLFHPRRNVESMESGKPLDDRTRGPWLSAVARRLEAAGSEDGLVITCSALRRIYREVLRAARPDTFFVHLTVDQDTAVTRVSGRQWHFMPASLVSSQFADLEPLEEDENGMTVDANAPVERIVAEIQTGLAGRSRPDERTKGPAAPLSGR</sequence>
<evidence type="ECO:0000259" key="13">
    <source>
        <dbReference type="Pfam" id="PF00392"/>
    </source>
</evidence>
<feature type="region of interest" description="Disordered" evidence="12">
    <location>
        <begin position="471"/>
        <end position="494"/>
    </location>
</feature>
<evidence type="ECO:0000256" key="6">
    <source>
        <dbReference type="ARBA" id="ARBA00022777"/>
    </source>
</evidence>
<dbReference type="GO" id="GO:0005975">
    <property type="term" value="P:carbohydrate metabolic process"/>
    <property type="evidence" value="ECO:0007669"/>
    <property type="project" value="InterPro"/>
</dbReference>
<name>A0A919CUI6_9ACTN</name>
<evidence type="ECO:0000256" key="2">
    <source>
        <dbReference type="ARBA" id="ARBA00008420"/>
    </source>
</evidence>
<dbReference type="Pfam" id="PF00392">
    <property type="entry name" value="GntR"/>
    <property type="match status" value="1"/>
</dbReference>
<keyword evidence="10" id="KW-0804">Transcription</keyword>
<comment type="pathway">
    <text evidence="1">Carbohydrate acid metabolism.</text>
</comment>
<evidence type="ECO:0000256" key="11">
    <source>
        <dbReference type="ARBA" id="ARBA00048090"/>
    </source>
</evidence>
<dbReference type="AlphaFoldDB" id="A0A919CUI6"/>
<dbReference type="GO" id="GO:0005737">
    <property type="term" value="C:cytoplasm"/>
    <property type="evidence" value="ECO:0007669"/>
    <property type="project" value="TreeGrafter"/>
</dbReference>
<dbReference type="NCBIfam" id="TIGR01313">
    <property type="entry name" value="therm_gnt_kin"/>
    <property type="match status" value="1"/>
</dbReference>
<dbReference type="CDD" id="cd02021">
    <property type="entry name" value="GntK"/>
    <property type="match status" value="1"/>
</dbReference>
<comment type="caution">
    <text evidence="15">The sequence shown here is derived from an EMBL/GenBank/DDBJ whole genome shotgun (WGS) entry which is preliminary data.</text>
</comment>
<dbReference type="Gene3D" id="1.20.120.530">
    <property type="entry name" value="GntR ligand-binding domain-like"/>
    <property type="match status" value="1"/>
</dbReference>
<reference evidence="15" key="2">
    <citation type="submission" date="2020-09" db="EMBL/GenBank/DDBJ databases">
        <authorList>
            <person name="Sun Q."/>
            <person name="Ohkuma M."/>
        </authorList>
    </citation>
    <scope>NUCLEOTIDE SEQUENCE</scope>
    <source>
        <strain evidence="15">JCM 4654</strain>
    </source>
</reference>
<evidence type="ECO:0000313" key="15">
    <source>
        <dbReference type="EMBL" id="GHD87277.1"/>
    </source>
</evidence>
<evidence type="ECO:0000256" key="4">
    <source>
        <dbReference type="ARBA" id="ARBA00022679"/>
    </source>
</evidence>
<dbReference type="InterPro" id="IPR036388">
    <property type="entry name" value="WH-like_DNA-bd_sf"/>
</dbReference>
<dbReference type="SUPFAM" id="SSF48008">
    <property type="entry name" value="GntR ligand-binding domain-like"/>
    <property type="match status" value="1"/>
</dbReference>
<dbReference type="GO" id="GO:0005524">
    <property type="term" value="F:ATP binding"/>
    <property type="evidence" value="ECO:0007669"/>
    <property type="project" value="UniProtKB-KW"/>
</dbReference>
<comment type="similarity">
    <text evidence="2">Belongs to the gluconokinase GntK/GntV family.</text>
</comment>
<gene>
    <name evidence="15" type="ORF">GCM10010508_18760</name>
</gene>
<dbReference type="InterPro" id="IPR000524">
    <property type="entry name" value="Tscrpt_reg_HTH_GntR"/>
</dbReference>
<dbReference type="InterPro" id="IPR027417">
    <property type="entry name" value="P-loop_NTPase"/>
</dbReference>
<evidence type="ECO:0000256" key="3">
    <source>
        <dbReference type="ARBA" id="ARBA00012054"/>
    </source>
</evidence>
<keyword evidence="6" id="KW-0418">Kinase</keyword>
<evidence type="ECO:0000313" key="16">
    <source>
        <dbReference type="Proteomes" id="UP000608955"/>
    </source>
</evidence>
<dbReference type="SUPFAM" id="SSF46785">
    <property type="entry name" value="Winged helix' DNA-binding domain"/>
    <property type="match status" value="1"/>
</dbReference>
<dbReference type="GO" id="GO:0003677">
    <property type="term" value="F:DNA binding"/>
    <property type="evidence" value="ECO:0007669"/>
    <property type="project" value="UniProtKB-KW"/>
</dbReference>
<reference evidence="15" key="1">
    <citation type="journal article" date="2014" name="Int. J. Syst. Evol. Microbiol.">
        <title>Complete genome sequence of Corynebacterium casei LMG S-19264T (=DSM 44701T), isolated from a smear-ripened cheese.</title>
        <authorList>
            <consortium name="US DOE Joint Genome Institute (JGI-PGF)"/>
            <person name="Walter F."/>
            <person name="Albersmeier A."/>
            <person name="Kalinowski J."/>
            <person name="Ruckert C."/>
        </authorList>
    </citation>
    <scope>NUCLEOTIDE SEQUENCE</scope>
    <source>
        <strain evidence="15">JCM 4654</strain>
    </source>
</reference>
<evidence type="ECO:0000256" key="7">
    <source>
        <dbReference type="ARBA" id="ARBA00022840"/>
    </source>
</evidence>
<feature type="domain" description="GntR C-terminal" evidence="14">
    <location>
        <begin position="110"/>
        <end position="205"/>
    </location>
</feature>
<keyword evidence="8" id="KW-0805">Transcription regulation</keyword>
<dbReference type="InterPro" id="IPR008920">
    <property type="entry name" value="TF_FadR/GntR_C"/>
</dbReference>
<dbReference type="RefSeq" id="WP_190177246.1">
    <property type="nucleotide sequence ID" value="NZ_BMVF01000004.1"/>
</dbReference>
<evidence type="ECO:0000256" key="8">
    <source>
        <dbReference type="ARBA" id="ARBA00023015"/>
    </source>
</evidence>
<keyword evidence="9" id="KW-0238">DNA-binding</keyword>
<comment type="catalytic activity">
    <reaction evidence="11">
        <text>D-gluconate + ATP = 6-phospho-D-gluconate + ADP + H(+)</text>
        <dbReference type="Rhea" id="RHEA:19433"/>
        <dbReference type="ChEBI" id="CHEBI:15378"/>
        <dbReference type="ChEBI" id="CHEBI:18391"/>
        <dbReference type="ChEBI" id="CHEBI:30616"/>
        <dbReference type="ChEBI" id="CHEBI:58759"/>
        <dbReference type="ChEBI" id="CHEBI:456216"/>
        <dbReference type="EC" id="2.7.1.12"/>
    </reaction>
</comment>
<dbReference type="EC" id="2.7.1.12" evidence="3"/>
<dbReference type="Proteomes" id="UP000608955">
    <property type="component" value="Unassembled WGS sequence"/>
</dbReference>
<dbReference type="EMBL" id="BMVF01000004">
    <property type="protein sequence ID" value="GHD87277.1"/>
    <property type="molecule type" value="Genomic_DNA"/>
</dbReference>
<dbReference type="InterPro" id="IPR036390">
    <property type="entry name" value="WH_DNA-bd_sf"/>
</dbReference>
<evidence type="ECO:0000259" key="14">
    <source>
        <dbReference type="Pfam" id="PF07729"/>
    </source>
</evidence>
<dbReference type="InterPro" id="IPR011711">
    <property type="entry name" value="GntR_C"/>
</dbReference>
<evidence type="ECO:0000256" key="10">
    <source>
        <dbReference type="ARBA" id="ARBA00023163"/>
    </source>
</evidence>
<dbReference type="PANTHER" id="PTHR43442">
    <property type="entry name" value="GLUCONOKINASE-RELATED"/>
    <property type="match status" value="1"/>
</dbReference>
<keyword evidence="5" id="KW-0547">Nucleotide-binding</keyword>
<evidence type="ECO:0000256" key="12">
    <source>
        <dbReference type="SAM" id="MobiDB-lite"/>
    </source>
</evidence>
<keyword evidence="16" id="KW-1185">Reference proteome</keyword>